<dbReference type="EMBL" id="JABSTR010000001">
    <property type="protein sequence ID" value="KAH9362520.1"/>
    <property type="molecule type" value="Genomic_DNA"/>
</dbReference>
<dbReference type="SUPFAM" id="SSF74788">
    <property type="entry name" value="Cullin repeat-like"/>
    <property type="match status" value="1"/>
</dbReference>
<dbReference type="PROSITE" id="PS50069">
    <property type="entry name" value="CULLIN_2"/>
    <property type="match status" value="1"/>
</dbReference>
<dbReference type="FunFam" id="1.20.1310.10:FF:000019">
    <property type="entry name" value="Cullin 1"/>
    <property type="match status" value="1"/>
</dbReference>
<evidence type="ECO:0000256" key="3">
    <source>
        <dbReference type="PROSITE-ProRule" id="PRU00330"/>
    </source>
</evidence>
<dbReference type="OrthoDB" id="6420974at2759"/>
<comment type="caution">
    <text evidence="6">The sequence shown here is derived from an EMBL/GenBank/DDBJ whole genome shotgun (WGS) entry which is preliminary data.</text>
</comment>
<dbReference type="GO" id="GO:0006511">
    <property type="term" value="P:ubiquitin-dependent protein catabolic process"/>
    <property type="evidence" value="ECO:0007669"/>
    <property type="project" value="InterPro"/>
</dbReference>
<dbReference type="AlphaFoldDB" id="A0A9J6FJD2"/>
<feature type="domain" description="Cullin family profile" evidence="5">
    <location>
        <begin position="161"/>
        <end position="233"/>
    </location>
</feature>
<comment type="similarity">
    <text evidence="1 3 4">Belongs to the cullin family.</text>
</comment>
<dbReference type="InterPro" id="IPR016158">
    <property type="entry name" value="Cullin_homology"/>
</dbReference>
<dbReference type="InterPro" id="IPR036317">
    <property type="entry name" value="Cullin_homology_sf"/>
</dbReference>
<name>A0A9J6FJD2_HAELO</name>
<evidence type="ECO:0000313" key="7">
    <source>
        <dbReference type="Proteomes" id="UP000821853"/>
    </source>
</evidence>
<dbReference type="PANTHER" id="PTHR11932">
    <property type="entry name" value="CULLIN"/>
    <property type="match status" value="1"/>
</dbReference>
<evidence type="ECO:0000256" key="4">
    <source>
        <dbReference type="RuleBase" id="RU003829"/>
    </source>
</evidence>
<evidence type="ECO:0000256" key="2">
    <source>
        <dbReference type="ARBA" id="ARBA00022786"/>
    </source>
</evidence>
<organism evidence="6 7">
    <name type="scientific">Haemaphysalis longicornis</name>
    <name type="common">Bush tick</name>
    <dbReference type="NCBI Taxonomy" id="44386"/>
    <lineage>
        <taxon>Eukaryota</taxon>
        <taxon>Metazoa</taxon>
        <taxon>Ecdysozoa</taxon>
        <taxon>Arthropoda</taxon>
        <taxon>Chelicerata</taxon>
        <taxon>Arachnida</taxon>
        <taxon>Acari</taxon>
        <taxon>Parasitiformes</taxon>
        <taxon>Ixodida</taxon>
        <taxon>Ixodoidea</taxon>
        <taxon>Ixodidae</taxon>
        <taxon>Haemaphysalinae</taxon>
        <taxon>Haemaphysalis</taxon>
    </lineage>
</organism>
<accession>A0A9J6FJD2</accession>
<dbReference type="InterPro" id="IPR001373">
    <property type="entry name" value="Cullin_N"/>
</dbReference>
<dbReference type="InterPro" id="IPR045093">
    <property type="entry name" value="Cullin"/>
</dbReference>
<dbReference type="InterPro" id="IPR016159">
    <property type="entry name" value="Cullin_repeat-like_dom_sf"/>
</dbReference>
<evidence type="ECO:0000256" key="1">
    <source>
        <dbReference type="ARBA" id="ARBA00006019"/>
    </source>
</evidence>
<dbReference type="GO" id="GO:0031625">
    <property type="term" value="F:ubiquitin protein ligase binding"/>
    <property type="evidence" value="ECO:0007669"/>
    <property type="project" value="InterPro"/>
</dbReference>
<keyword evidence="2" id="KW-0833">Ubl conjugation pathway</keyword>
<gene>
    <name evidence="6" type="ORF">HPB48_015566</name>
</gene>
<evidence type="ECO:0000313" key="6">
    <source>
        <dbReference type="EMBL" id="KAH9362520.1"/>
    </source>
</evidence>
<evidence type="ECO:0000259" key="5">
    <source>
        <dbReference type="PROSITE" id="PS50069"/>
    </source>
</evidence>
<dbReference type="Pfam" id="PF00888">
    <property type="entry name" value="Cullin"/>
    <property type="match status" value="1"/>
</dbReference>
<sequence>MKRGGGGGGQWSAEEERRVQMYLHESTLDPLADACQRALIEQRLKILGNEFENLLQDDRCDDISRMYRLVSRTAKGLGKLRVLFGQHVLEQSILAIEHLGEDRVQDPKLYVNTLLLGHRKYNMLVLSVFKNDVGFAESLNKACVDFINTTSVTQLAKSSQKSPELLAKYCDMLLKKDRGNPDRSELEYRLDQMIIVLKHIKGKYVFEKFYSRMLAKRLVLHQSSSKDAEISMILSSSWYVVETTSGCCNQW</sequence>
<dbReference type="VEuPathDB" id="VectorBase:HLOH_059446"/>
<dbReference type="Proteomes" id="UP000821853">
    <property type="component" value="Chromosome 1"/>
</dbReference>
<keyword evidence="7" id="KW-1185">Reference proteome</keyword>
<protein>
    <recommendedName>
        <fullName evidence="5">Cullin family profile domain-containing protein</fullName>
    </recommendedName>
</protein>
<dbReference type="Gene3D" id="1.20.1310.10">
    <property type="entry name" value="Cullin Repeats"/>
    <property type="match status" value="3"/>
</dbReference>
<reference evidence="6 7" key="1">
    <citation type="journal article" date="2020" name="Cell">
        <title>Large-Scale Comparative Analyses of Tick Genomes Elucidate Their Genetic Diversity and Vector Capacities.</title>
        <authorList>
            <consortium name="Tick Genome and Microbiome Consortium (TIGMIC)"/>
            <person name="Jia N."/>
            <person name="Wang J."/>
            <person name="Shi W."/>
            <person name="Du L."/>
            <person name="Sun Y."/>
            <person name="Zhan W."/>
            <person name="Jiang J.F."/>
            <person name="Wang Q."/>
            <person name="Zhang B."/>
            <person name="Ji P."/>
            <person name="Bell-Sakyi L."/>
            <person name="Cui X.M."/>
            <person name="Yuan T.T."/>
            <person name="Jiang B.G."/>
            <person name="Yang W.F."/>
            <person name="Lam T.T."/>
            <person name="Chang Q.C."/>
            <person name="Ding S.J."/>
            <person name="Wang X.J."/>
            <person name="Zhu J.G."/>
            <person name="Ruan X.D."/>
            <person name="Zhao L."/>
            <person name="Wei J.T."/>
            <person name="Ye R.Z."/>
            <person name="Que T.C."/>
            <person name="Du C.H."/>
            <person name="Zhou Y.H."/>
            <person name="Cheng J.X."/>
            <person name="Dai P.F."/>
            <person name="Guo W.B."/>
            <person name="Han X.H."/>
            <person name="Huang E.J."/>
            <person name="Li L.F."/>
            <person name="Wei W."/>
            <person name="Gao Y.C."/>
            <person name="Liu J.Z."/>
            <person name="Shao H.Z."/>
            <person name="Wang X."/>
            <person name="Wang C.C."/>
            <person name="Yang T.C."/>
            <person name="Huo Q.B."/>
            <person name="Li W."/>
            <person name="Chen H.Y."/>
            <person name="Chen S.E."/>
            <person name="Zhou L.G."/>
            <person name="Ni X.B."/>
            <person name="Tian J.H."/>
            <person name="Sheng Y."/>
            <person name="Liu T."/>
            <person name="Pan Y.S."/>
            <person name="Xia L.Y."/>
            <person name="Li J."/>
            <person name="Zhao F."/>
            <person name="Cao W.C."/>
        </authorList>
    </citation>
    <scope>NUCLEOTIDE SEQUENCE [LARGE SCALE GENOMIC DNA]</scope>
    <source>
        <strain evidence="6">HaeL-2018</strain>
    </source>
</reference>
<dbReference type="SUPFAM" id="SSF75632">
    <property type="entry name" value="Cullin homology domain"/>
    <property type="match status" value="1"/>
</dbReference>
<proteinExistence type="inferred from homology"/>